<reference evidence="2" key="1">
    <citation type="submission" date="2016-11" db="UniProtKB">
        <authorList>
            <consortium name="WormBaseParasite"/>
        </authorList>
    </citation>
    <scope>IDENTIFICATION</scope>
</reference>
<dbReference type="WBParaSite" id="Hba_16906">
    <property type="protein sequence ID" value="Hba_16906"/>
    <property type="gene ID" value="Hba_16906"/>
</dbReference>
<keyword evidence="1" id="KW-1185">Reference proteome</keyword>
<sequence length="99" mass="11495">MDGTYSTTSFYMVFNIIDHIQVQVYSQGKTVCDYTHFREWSNQDGICDYTFLAIHRIAIQFFSVLFKCFQLSSSEHFCTSLANSVYFVVLGIMLLKECT</sequence>
<organism evidence="1 2">
    <name type="scientific">Heterorhabditis bacteriophora</name>
    <name type="common">Entomopathogenic nematode worm</name>
    <dbReference type="NCBI Taxonomy" id="37862"/>
    <lineage>
        <taxon>Eukaryota</taxon>
        <taxon>Metazoa</taxon>
        <taxon>Ecdysozoa</taxon>
        <taxon>Nematoda</taxon>
        <taxon>Chromadorea</taxon>
        <taxon>Rhabditida</taxon>
        <taxon>Rhabditina</taxon>
        <taxon>Rhabditomorpha</taxon>
        <taxon>Strongyloidea</taxon>
        <taxon>Heterorhabditidae</taxon>
        <taxon>Heterorhabditis</taxon>
    </lineage>
</organism>
<dbReference type="AlphaFoldDB" id="A0A1I7XGU7"/>
<evidence type="ECO:0000313" key="2">
    <source>
        <dbReference type="WBParaSite" id="Hba_16906"/>
    </source>
</evidence>
<name>A0A1I7XGU7_HETBA</name>
<evidence type="ECO:0000313" key="1">
    <source>
        <dbReference type="Proteomes" id="UP000095283"/>
    </source>
</evidence>
<protein>
    <submittedName>
        <fullName evidence="2">Neur_chan_LBD domain-containing protein</fullName>
    </submittedName>
</protein>
<proteinExistence type="predicted"/>
<accession>A0A1I7XGU7</accession>
<dbReference type="Proteomes" id="UP000095283">
    <property type="component" value="Unplaced"/>
</dbReference>